<sequence>MNPGNIDLERCLAGRAGDPVSAQHLRAERHFE</sequence>
<reference evidence="1 2" key="1">
    <citation type="submission" date="2020-08" db="EMBL/GenBank/DDBJ databases">
        <title>Sequencing the genomes of 1000 actinobacteria strains.</title>
        <authorList>
            <person name="Klenk H.-P."/>
        </authorList>
    </citation>
    <scope>NUCLEOTIDE SEQUENCE [LARGE SCALE GENOMIC DNA]</scope>
    <source>
        <strain evidence="1 2">DSM 45886</strain>
    </source>
</reference>
<protein>
    <submittedName>
        <fullName evidence="1">Uncharacterized protein</fullName>
    </submittedName>
</protein>
<comment type="caution">
    <text evidence="1">The sequence shown here is derived from an EMBL/GenBank/DDBJ whole genome shotgun (WGS) entry which is preliminary data.</text>
</comment>
<evidence type="ECO:0000313" key="1">
    <source>
        <dbReference type="EMBL" id="MBB4960998.1"/>
    </source>
</evidence>
<name>A0A7W7SU89_9ACTN</name>
<organism evidence="1 2">
    <name type="scientific">Micromonospora polyrhachis</name>
    <dbReference type="NCBI Taxonomy" id="1282883"/>
    <lineage>
        <taxon>Bacteria</taxon>
        <taxon>Bacillati</taxon>
        <taxon>Actinomycetota</taxon>
        <taxon>Actinomycetes</taxon>
        <taxon>Micromonosporales</taxon>
        <taxon>Micromonosporaceae</taxon>
        <taxon>Micromonospora</taxon>
    </lineage>
</organism>
<dbReference type="Proteomes" id="UP000578819">
    <property type="component" value="Unassembled WGS sequence"/>
</dbReference>
<accession>A0A7W7SU89</accession>
<evidence type="ECO:0000313" key="2">
    <source>
        <dbReference type="Proteomes" id="UP000578819"/>
    </source>
</evidence>
<dbReference type="EMBL" id="JACHJW010000001">
    <property type="protein sequence ID" value="MBB4960998.1"/>
    <property type="molecule type" value="Genomic_DNA"/>
</dbReference>
<keyword evidence="2" id="KW-1185">Reference proteome</keyword>
<proteinExistence type="predicted"/>
<dbReference type="AlphaFoldDB" id="A0A7W7SU89"/>
<gene>
    <name evidence="1" type="ORF">FHR38_004731</name>
</gene>